<evidence type="ECO:0000256" key="1">
    <source>
        <dbReference type="SAM" id="MobiDB-lite"/>
    </source>
</evidence>
<organism evidence="2 3">
    <name type="scientific">Elysia crispata</name>
    <name type="common">lettuce slug</name>
    <dbReference type="NCBI Taxonomy" id="231223"/>
    <lineage>
        <taxon>Eukaryota</taxon>
        <taxon>Metazoa</taxon>
        <taxon>Spiralia</taxon>
        <taxon>Lophotrochozoa</taxon>
        <taxon>Mollusca</taxon>
        <taxon>Gastropoda</taxon>
        <taxon>Heterobranchia</taxon>
        <taxon>Euthyneura</taxon>
        <taxon>Panpulmonata</taxon>
        <taxon>Sacoglossa</taxon>
        <taxon>Placobranchoidea</taxon>
        <taxon>Plakobranchidae</taxon>
        <taxon>Elysia</taxon>
    </lineage>
</organism>
<proteinExistence type="predicted"/>
<name>A0AAE0YDI4_9GAST</name>
<reference evidence="2" key="1">
    <citation type="journal article" date="2023" name="G3 (Bethesda)">
        <title>A reference genome for the long-term kleptoplast-retaining sea slug Elysia crispata morphotype clarki.</title>
        <authorList>
            <person name="Eastman K.E."/>
            <person name="Pendleton A.L."/>
            <person name="Shaikh M.A."/>
            <person name="Suttiyut T."/>
            <person name="Ogas R."/>
            <person name="Tomko P."/>
            <person name="Gavelis G."/>
            <person name="Widhalm J.R."/>
            <person name="Wisecaver J.H."/>
        </authorList>
    </citation>
    <scope>NUCLEOTIDE SEQUENCE</scope>
    <source>
        <strain evidence="2">ECLA1</strain>
    </source>
</reference>
<accession>A0AAE0YDI4</accession>
<feature type="region of interest" description="Disordered" evidence="1">
    <location>
        <begin position="46"/>
        <end position="95"/>
    </location>
</feature>
<keyword evidence="3" id="KW-1185">Reference proteome</keyword>
<feature type="compositionally biased region" description="Basic and acidic residues" evidence="1">
    <location>
        <begin position="78"/>
        <end position="95"/>
    </location>
</feature>
<evidence type="ECO:0000313" key="3">
    <source>
        <dbReference type="Proteomes" id="UP001283361"/>
    </source>
</evidence>
<protein>
    <submittedName>
        <fullName evidence="2">Uncharacterized protein</fullName>
    </submittedName>
</protein>
<dbReference type="EMBL" id="JAWDGP010006450">
    <property type="protein sequence ID" value="KAK3741039.1"/>
    <property type="molecule type" value="Genomic_DNA"/>
</dbReference>
<evidence type="ECO:0000313" key="2">
    <source>
        <dbReference type="EMBL" id="KAK3741039.1"/>
    </source>
</evidence>
<feature type="compositionally biased region" description="Basic and acidic residues" evidence="1">
    <location>
        <begin position="47"/>
        <end position="64"/>
    </location>
</feature>
<gene>
    <name evidence="2" type="ORF">RRG08_005729</name>
</gene>
<dbReference type="AlphaFoldDB" id="A0AAE0YDI4"/>
<comment type="caution">
    <text evidence="2">The sequence shown here is derived from an EMBL/GenBank/DDBJ whole genome shotgun (WGS) entry which is preliminary data.</text>
</comment>
<dbReference type="Proteomes" id="UP001283361">
    <property type="component" value="Unassembled WGS sequence"/>
</dbReference>
<sequence>MGNPAVTQLFLPHGGLALLTARPGGNRRRSARNTIRSQSSCLSLRYRAKDSSSGRDYWKTRQTEGRSPPLEETSGQRLGEREFHNDLGFLHREPA</sequence>